<evidence type="ECO:0000313" key="1">
    <source>
        <dbReference type="EMBL" id="KAJ1369768.1"/>
    </source>
</evidence>
<evidence type="ECO:0000313" key="2">
    <source>
        <dbReference type="Proteomes" id="UP001196413"/>
    </source>
</evidence>
<proteinExistence type="predicted"/>
<organism evidence="1 2">
    <name type="scientific">Parelaphostrongylus tenuis</name>
    <name type="common">Meningeal worm</name>
    <dbReference type="NCBI Taxonomy" id="148309"/>
    <lineage>
        <taxon>Eukaryota</taxon>
        <taxon>Metazoa</taxon>
        <taxon>Ecdysozoa</taxon>
        <taxon>Nematoda</taxon>
        <taxon>Chromadorea</taxon>
        <taxon>Rhabditida</taxon>
        <taxon>Rhabditina</taxon>
        <taxon>Rhabditomorpha</taxon>
        <taxon>Strongyloidea</taxon>
        <taxon>Metastrongylidae</taxon>
        <taxon>Parelaphostrongylus</taxon>
    </lineage>
</organism>
<dbReference type="Proteomes" id="UP001196413">
    <property type="component" value="Unassembled WGS sequence"/>
</dbReference>
<gene>
    <name evidence="1" type="ORF">KIN20_031325</name>
</gene>
<sequence>MLEQKQSQKLWTAKAPVRNTCGFQMVYYEGKDHNEDEWLRNIGSDQSWSEEDETRRNVTEMNNLASGNRRTLGYMKGGKIVFPSNKRITQLPLVVIDLRNLAKGSLASSTIRNL</sequence>
<accession>A0AAD5R5E6</accession>
<protein>
    <submittedName>
        <fullName evidence="1">Uncharacterized protein</fullName>
    </submittedName>
</protein>
<name>A0AAD5R5E6_PARTN</name>
<keyword evidence="2" id="KW-1185">Reference proteome</keyword>
<reference evidence="1" key="1">
    <citation type="submission" date="2021-06" db="EMBL/GenBank/DDBJ databases">
        <title>Parelaphostrongylus tenuis whole genome reference sequence.</title>
        <authorList>
            <person name="Garwood T.J."/>
            <person name="Larsen P.A."/>
            <person name="Fountain-Jones N.M."/>
            <person name="Garbe J.R."/>
            <person name="Macchietto M.G."/>
            <person name="Kania S.A."/>
            <person name="Gerhold R.W."/>
            <person name="Richards J.E."/>
            <person name="Wolf T.M."/>
        </authorList>
    </citation>
    <scope>NUCLEOTIDE SEQUENCE</scope>
    <source>
        <strain evidence="1">MNPRO001-30</strain>
        <tissue evidence="1">Meninges</tissue>
    </source>
</reference>
<comment type="caution">
    <text evidence="1">The sequence shown here is derived from an EMBL/GenBank/DDBJ whole genome shotgun (WGS) entry which is preliminary data.</text>
</comment>
<dbReference type="EMBL" id="JAHQIW010006678">
    <property type="protein sequence ID" value="KAJ1369768.1"/>
    <property type="molecule type" value="Genomic_DNA"/>
</dbReference>
<dbReference type="AlphaFoldDB" id="A0AAD5R5E6"/>